<name>A0A167W4Y9_9HYPO</name>
<evidence type="ECO:0000313" key="2">
    <source>
        <dbReference type="EMBL" id="OAA63345.1"/>
    </source>
</evidence>
<feature type="compositionally biased region" description="Acidic residues" evidence="1">
    <location>
        <begin position="445"/>
        <end position="456"/>
    </location>
</feature>
<comment type="caution">
    <text evidence="2">The sequence shown here is derived from an EMBL/GenBank/DDBJ whole genome shotgun (WGS) entry which is preliminary data.</text>
</comment>
<sequence>MPPYFDQAQIHAALRNQAIPTLEALAANEDVRNHLLRRFDRSDPPPYVSSTESSLHEMSPPRESRLPEDVLEIMERPITDEERNLMVFSYGLGSDLAPNYMYLREAKREIRRLIHAGRRMFSYKKGGRREGVMARHNIKHRWEKLGIWNPAWGFPGRNVTPEDAIFKWKWPWQQQNSGDDFISEDAEVQQLVRRALQLRQNLRRGEHAPVIPRSHPGPDTSASEGESFLISRPWFLFLVELTEEKIRFDRIDWDERRRYNYNPRTQVIKWWKERGDWREENREGWSEGEPTDPWGYWKWRHESPSPEPEDMTPIANNVNGNPLDAEGMDFTPSEIDDLEMIERATPEQPEMFWTKPIDEYGGTLPGQMLERPKPSKDTTFWTGEPSANPLFPLFRSVDRPPPPAAEPEVVPEENDEAPKRTRRPGRPPRAVRGRPPPPPPPPPGAEEEVPPEEDDSAPPKKIKRAGRPRNAVPGAASAAAAAAAPPPPQNPPRRSARIAGMKRAAEQQSPLPAASNKKAKTDKQSRAAASAAQPATRTKAKPRAPRGGAAAQPKRGPGRPKKQDPKGPSTVTKRKPTTDLAPPPKSAKRKRAR</sequence>
<feature type="compositionally biased region" description="Low complexity" evidence="1">
    <location>
        <begin position="526"/>
        <end position="537"/>
    </location>
</feature>
<evidence type="ECO:0000313" key="3">
    <source>
        <dbReference type="Proteomes" id="UP000076874"/>
    </source>
</evidence>
<keyword evidence="3" id="KW-1185">Reference proteome</keyword>
<feature type="compositionally biased region" description="Pro residues" evidence="1">
    <location>
        <begin position="434"/>
        <end position="444"/>
    </location>
</feature>
<reference evidence="2 3" key="1">
    <citation type="journal article" date="2016" name="Genome Biol. Evol.">
        <title>Divergent and convergent evolution of fungal pathogenicity.</title>
        <authorList>
            <person name="Shang Y."/>
            <person name="Xiao G."/>
            <person name="Zheng P."/>
            <person name="Cen K."/>
            <person name="Zhan S."/>
            <person name="Wang C."/>
        </authorList>
    </citation>
    <scope>NUCLEOTIDE SEQUENCE [LARGE SCALE GENOMIC DNA]</scope>
    <source>
        <strain evidence="2 3">RCEF 264</strain>
    </source>
</reference>
<dbReference type="EMBL" id="AZHD01000005">
    <property type="protein sequence ID" value="OAA63345.1"/>
    <property type="molecule type" value="Genomic_DNA"/>
</dbReference>
<proteinExistence type="predicted"/>
<feature type="compositionally biased region" description="Low complexity" evidence="1">
    <location>
        <begin position="545"/>
        <end position="555"/>
    </location>
</feature>
<feature type="compositionally biased region" description="Low complexity" evidence="1">
    <location>
        <begin position="468"/>
        <end position="483"/>
    </location>
</feature>
<dbReference type="OrthoDB" id="4869601at2759"/>
<feature type="region of interest" description="Disordered" evidence="1">
    <location>
        <begin position="363"/>
        <end position="593"/>
    </location>
</feature>
<gene>
    <name evidence="2" type="ORF">SPI_03508</name>
</gene>
<dbReference type="AlphaFoldDB" id="A0A167W4Y9"/>
<accession>A0A167W4Y9</accession>
<dbReference type="Proteomes" id="UP000076874">
    <property type="component" value="Unassembled WGS sequence"/>
</dbReference>
<feature type="region of interest" description="Disordered" evidence="1">
    <location>
        <begin position="38"/>
        <end position="64"/>
    </location>
</feature>
<organism evidence="2 3">
    <name type="scientific">Niveomyces insectorum RCEF 264</name>
    <dbReference type="NCBI Taxonomy" id="1081102"/>
    <lineage>
        <taxon>Eukaryota</taxon>
        <taxon>Fungi</taxon>
        <taxon>Dikarya</taxon>
        <taxon>Ascomycota</taxon>
        <taxon>Pezizomycotina</taxon>
        <taxon>Sordariomycetes</taxon>
        <taxon>Hypocreomycetidae</taxon>
        <taxon>Hypocreales</taxon>
        <taxon>Cordycipitaceae</taxon>
        <taxon>Niveomyces</taxon>
    </lineage>
</organism>
<protein>
    <submittedName>
        <fullName evidence="2">Uncharacterized protein</fullName>
    </submittedName>
</protein>
<feature type="compositionally biased region" description="Basic residues" evidence="1">
    <location>
        <begin position="420"/>
        <end position="432"/>
    </location>
</feature>
<evidence type="ECO:0000256" key="1">
    <source>
        <dbReference type="SAM" id="MobiDB-lite"/>
    </source>
</evidence>